<dbReference type="GO" id="GO:0046872">
    <property type="term" value="F:metal ion binding"/>
    <property type="evidence" value="ECO:0007669"/>
    <property type="project" value="UniProtKB-UniRule"/>
</dbReference>
<keyword evidence="8 9" id="KW-0051">Antiviral defense</keyword>
<evidence type="ECO:0000256" key="6">
    <source>
        <dbReference type="ARBA" id="ARBA00022801"/>
    </source>
</evidence>
<dbReference type="GO" id="GO:0043571">
    <property type="term" value="P:maintenance of CRISPR repeat elements"/>
    <property type="evidence" value="ECO:0007669"/>
    <property type="project" value="UniProtKB-UniRule"/>
</dbReference>
<dbReference type="GO" id="GO:0051607">
    <property type="term" value="P:defense response to virus"/>
    <property type="evidence" value="ECO:0007669"/>
    <property type="project" value="UniProtKB-UniRule"/>
</dbReference>
<comment type="cofactor">
    <cofactor evidence="1 9">
        <name>Mg(2+)</name>
        <dbReference type="ChEBI" id="CHEBI:18420"/>
    </cofactor>
</comment>
<dbReference type="InterPro" id="IPR021127">
    <property type="entry name" value="CRISPR_associated_Cas2"/>
</dbReference>
<dbReference type="EC" id="3.1.-.-" evidence="9"/>
<dbReference type="NCBIfam" id="TIGR01573">
    <property type="entry name" value="cas2"/>
    <property type="match status" value="1"/>
</dbReference>
<feature type="binding site" evidence="9">
    <location>
        <position position="21"/>
    </location>
    <ligand>
        <name>Mg(2+)</name>
        <dbReference type="ChEBI" id="CHEBI:18420"/>
        <note>catalytic</note>
    </ligand>
</feature>
<evidence type="ECO:0000256" key="4">
    <source>
        <dbReference type="ARBA" id="ARBA00022723"/>
    </source>
</evidence>
<dbReference type="RefSeq" id="WP_160633787.1">
    <property type="nucleotide sequence ID" value="NZ_WWNE01000011.1"/>
</dbReference>
<proteinExistence type="inferred from homology"/>
<dbReference type="Pfam" id="PF09827">
    <property type="entry name" value="CRISPR_Cas2"/>
    <property type="match status" value="1"/>
</dbReference>
<dbReference type="Gene3D" id="3.30.70.240">
    <property type="match status" value="1"/>
</dbReference>
<evidence type="ECO:0000313" key="10">
    <source>
        <dbReference type="EMBL" id="NBG66830.1"/>
    </source>
</evidence>
<dbReference type="Proteomes" id="UP000470771">
    <property type="component" value="Unassembled WGS sequence"/>
</dbReference>
<keyword evidence="6 9" id="KW-0378">Hydrolase</keyword>
<accession>A0A6N9NNJ5</accession>
<evidence type="ECO:0000256" key="3">
    <source>
        <dbReference type="ARBA" id="ARBA00022722"/>
    </source>
</evidence>
<dbReference type="GO" id="GO:0004521">
    <property type="term" value="F:RNA endonuclease activity"/>
    <property type="evidence" value="ECO:0007669"/>
    <property type="project" value="InterPro"/>
</dbReference>
<keyword evidence="4 9" id="KW-0479">Metal-binding</keyword>
<protein>
    <recommendedName>
        <fullName evidence="9">CRISPR-associated endoribonuclease Cas2</fullName>
        <ecNumber evidence="9">3.1.-.-</ecNumber>
    </recommendedName>
</protein>
<dbReference type="AlphaFoldDB" id="A0A6N9NNJ5"/>
<sequence length="114" mass="13739">MGNLSSRFNQYRIMWVIVFFDLPTQTKTDTRNYRKFVKQLEEDGFTRFQWSIFMRHCPSMENAQVHIKRTKKNLPPKGHVCILHLTDKQFGMMEVYLSQQKEALPETHQQLELF</sequence>
<dbReference type="InterPro" id="IPR019199">
    <property type="entry name" value="Virulence_VapD/CRISPR_Cas2"/>
</dbReference>
<organism evidence="10 11">
    <name type="scientific">Acidiluteibacter ferrifornacis</name>
    <dbReference type="NCBI Taxonomy" id="2692424"/>
    <lineage>
        <taxon>Bacteria</taxon>
        <taxon>Pseudomonadati</taxon>
        <taxon>Bacteroidota</taxon>
        <taxon>Flavobacteriia</taxon>
        <taxon>Flavobacteriales</taxon>
        <taxon>Cryomorphaceae</taxon>
        <taxon>Acidiluteibacter</taxon>
    </lineage>
</organism>
<name>A0A6N9NNJ5_9FLAO</name>
<keyword evidence="5 9" id="KW-0255">Endonuclease</keyword>
<evidence type="ECO:0000256" key="5">
    <source>
        <dbReference type="ARBA" id="ARBA00022759"/>
    </source>
</evidence>
<evidence type="ECO:0000313" key="11">
    <source>
        <dbReference type="Proteomes" id="UP000470771"/>
    </source>
</evidence>
<reference evidence="10 11" key="1">
    <citation type="submission" date="2019-12" db="EMBL/GenBank/DDBJ databases">
        <authorList>
            <person name="Zhao J."/>
        </authorList>
    </citation>
    <scope>NUCLEOTIDE SEQUENCE [LARGE SCALE GENOMIC DNA]</scope>
    <source>
        <strain evidence="10 11">S-15</strain>
    </source>
</reference>
<evidence type="ECO:0000256" key="1">
    <source>
        <dbReference type="ARBA" id="ARBA00001946"/>
    </source>
</evidence>
<evidence type="ECO:0000256" key="7">
    <source>
        <dbReference type="ARBA" id="ARBA00022842"/>
    </source>
</evidence>
<keyword evidence="7 9" id="KW-0460">Magnesium</keyword>
<dbReference type="GO" id="GO:0016787">
    <property type="term" value="F:hydrolase activity"/>
    <property type="evidence" value="ECO:0007669"/>
    <property type="project" value="UniProtKB-KW"/>
</dbReference>
<comment type="similarity">
    <text evidence="2 9">Belongs to the CRISPR-associated endoribonuclease Cas2 protein family.</text>
</comment>
<evidence type="ECO:0000256" key="9">
    <source>
        <dbReference type="HAMAP-Rule" id="MF_01471"/>
    </source>
</evidence>
<gene>
    <name evidence="9 10" type="primary">cas2</name>
    <name evidence="10" type="ORF">GQN54_11950</name>
</gene>
<comment type="function">
    <text evidence="9">CRISPR (clustered regularly interspaced short palindromic repeat), is an adaptive immune system that provides protection against mobile genetic elements (viruses, transposable elements and conjugative plasmids). CRISPR clusters contain sequences complementary to antecedent mobile elements and target invading nucleic acids. CRISPR clusters are transcribed and processed into CRISPR RNA (crRNA). Functions as a ssRNA-specific endoribonuclease. Involved in the integration of spacer DNA into the CRISPR cassette.</text>
</comment>
<evidence type="ECO:0000256" key="2">
    <source>
        <dbReference type="ARBA" id="ARBA00009959"/>
    </source>
</evidence>
<comment type="caution">
    <text evidence="10">The sequence shown here is derived from an EMBL/GenBank/DDBJ whole genome shotgun (WGS) entry which is preliminary data.</text>
</comment>
<keyword evidence="11" id="KW-1185">Reference proteome</keyword>
<keyword evidence="3 9" id="KW-0540">Nuclease</keyword>
<comment type="subunit">
    <text evidence="9">Homodimer, forms a heterotetramer with a Cas1 homodimer.</text>
</comment>
<dbReference type="SUPFAM" id="SSF143430">
    <property type="entry name" value="TTP0101/SSO1404-like"/>
    <property type="match status" value="1"/>
</dbReference>
<evidence type="ECO:0000256" key="8">
    <source>
        <dbReference type="ARBA" id="ARBA00023118"/>
    </source>
</evidence>
<dbReference type="EMBL" id="WWNE01000011">
    <property type="protein sequence ID" value="NBG66830.1"/>
    <property type="molecule type" value="Genomic_DNA"/>
</dbReference>
<dbReference type="HAMAP" id="MF_01471">
    <property type="entry name" value="Cas2"/>
    <property type="match status" value="1"/>
</dbReference>